<comment type="pathway">
    <text evidence="1">Protein modification; protein ubiquitination.</text>
</comment>
<dbReference type="InterPro" id="IPR027356">
    <property type="entry name" value="NPH3_dom"/>
</dbReference>
<reference evidence="6" key="2">
    <citation type="journal article" date="2023" name="Plants (Basel)">
        <title>Annotation of the Turnera subulata (Passifloraceae) Draft Genome Reveals the S-Locus Evolved after the Divergence of Turneroideae from Passifloroideae in a Stepwise Manner.</title>
        <authorList>
            <person name="Henning P.M."/>
            <person name="Roalson E.H."/>
            <person name="Mir W."/>
            <person name="McCubbin A.G."/>
            <person name="Shore J.S."/>
        </authorList>
    </citation>
    <scope>NUCLEOTIDE SEQUENCE</scope>
    <source>
        <strain evidence="6">F60SS</strain>
    </source>
</reference>
<proteinExistence type="inferred from homology"/>
<dbReference type="PROSITE" id="PS50097">
    <property type="entry name" value="BTB"/>
    <property type="match status" value="1"/>
</dbReference>
<dbReference type="InterPro" id="IPR043454">
    <property type="entry name" value="NPH3/RPT2-like"/>
</dbReference>
<keyword evidence="7" id="KW-1185">Reference proteome</keyword>
<evidence type="ECO:0000313" key="7">
    <source>
        <dbReference type="Proteomes" id="UP001141552"/>
    </source>
</evidence>
<dbReference type="Pfam" id="PF00651">
    <property type="entry name" value="BTB"/>
    <property type="match status" value="1"/>
</dbReference>
<keyword evidence="2" id="KW-0833">Ubl conjugation pathway</keyword>
<evidence type="ECO:0000259" key="4">
    <source>
        <dbReference type="PROSITE" id="PS50097"/>
    </source>
</evidence>
<dbReference type="Pfam" id="PF03000">
    <property type="entry name" value="NPH3"/>
    <property type="match status" value="1"/>
</dbReference>
<dbReference type="SMART" id="SM00225">
    <property type="entry name" value="BTB"/>
    <property type="match status" value="1"/>
</dbReference>
<comment type="similarity">
    <text evidence="3">Belongs to the NPH3 family.</text>
</comment>
<name>A0A9Q0GMJ0_9ROSI</name>
<evidence type="ECO:0000259" key="5">
    <source>
        <dbReference type="PROSITE" id="PS51649"/>
    </source>
</evidence>
<dbReference type="InterPro" id="IPR011333">
    <property type="entry name" value="SKP1/BTB/POZ_sf"/>
</dbReference>
<feature type="domain" description="NPH3" evidence="5">
    <location>
        <begin position="192"/>
        <end position="445"/>
    </location>
</feature>
<dbReference type="SUPFAM" id="SSF54695">
    <property type="entry name" value="POZ domain"/>
    <property type="match status" value="1"/>
</dbReference>
<reference evidence="6" key="1">
    <citation type="submission" date="2022-02" db="EMBL/GenBank/DDBJ databases">
        <authorList>
            <person name="Henning P.M."/>
            <person name="McCubbin A.G."/>
            <person name="Shore J.S."/>
        </authorList>
    </citation>
    <scope>NUCLEOTIDE SEQUENCE</scope>
    <source>
        <strain evidence="6">F60SS</strain>
        <tissue evidence="6">Leaves</tissue>
    </source>
</reference>
<comment type="caution">
    <text evidence="6">The sequence shown here is derived from an EMBL/GenBank/DDBJ whole genome shotgun (WGS) entry which is preliminary data.</text>
</comment>
<dbReference type="AlphaFoldDB" id="A0A9Q0GMJ0"/>
<evidence type="ECO:0000256" key="2">
    <source>
        <dbReference type="ARBA" id="ARBA00022786"/>
    </source>
</evidence>
<dbReference type="Gene3D" id="3.30.710.10">
    <property type="entry name" value="Potassium Channel Kv1.1, Chain A"/>
    <property type="match status" value="1"/>
</dbReference>
<evidence type="ECO:0008006" key="8">
    <source>
        <dbReference type="Google" id="ProtNLM"/>
    </source>
</evidence>
<accession>A0A9Q0GMJ0</accession>
<gene>
    <name evidence="6" type="ORF">Tsubulata_019946</name>
</gene>
<dbReference type="PROSITE" id="PS51649">
    <property type="entry name" value="NPH3"/>
    <property type="match status" value="1"/>
</dbReference>
<dbReference type="EMBL" id="JAKUCV010000100">
    <property type="protein sequence ID" value="KAJ4851259.1"/>
    <property type="molecule type" value="Genomic_DNA"/>
</dbReference>
<protein>
    <recommendedName>
        <fullName evidence="8">NPH3 domain-containing protein</fullName>
    </recommendedName>
</protein>
<dbReference type="OrthoDB" id="624345at2759"/>
<evidence type="ECO:0000313" key="6">
    <source>
        <dbReference type="EMBL" id="KAJ4851259.1"/>
    </source>
</evidence>
<organism evidence="6 7">
    <name type="scientific">Turnera subulata</name>
    <dbReference type="NCBI Taxonomy" id="218843"/>
    <lineage>
        <taxon>Eukaryota</taxon>
        <taxon>Viridiplantae</taxon>
        <taxon>Streptophyta</taxon>
        <taxon>Embryophyta</taxon>
        <taxon>Tracheophyta</taxon>
        <taxon>Spermatophyta</taxon>
        <taxon>Magnoliopsida</taxon>
        <taxon>eudicotyledons</taxon>
        <taxon>Gunneridae</taxon>
        <taxon>Pentapetalae</taxon>
        <taxon>rosids</taxon>
        <taxon>fabids</taxon>
        <taxon>Malpighiales</taxon>
        <taxon>Passifloraceae</taxon>
        <taxon>Turnera</taxon>
    </lineage>
</organism>
<dbReference type="InterPro" id="IPR000210">
    <property type="entry name" value="BTB/POZ_dom"/>
</dbReference>
<sequence length="544" mass="61433">MASVCCDLEVDVNGEETFMVEKRIMTLYSGRLSRLFGKSTSSTGNFKVIFNDFPGGAESFELMLRFCYNNGGIEITPYNISLLYSAAQFMEMNKSISGVHNLMERIDKSLQDGNYWTWSEILVIIKQCQDILPLENCSGIIEKCMDSLIGRIAMPGEPSPCASTSSPESSGFRFSFDTRSTESLKNSFSRANWWFDDLLVLSTALVEKMINSMVSRKLDHAIISKFLFYYQKSKFQSAKSDEKCKIVETVIDMLYILDWNSVSFKSLFGILRISLNLEISKSSRNKLEIMIGSQMDQSTLDNLLIPSPQGTNYLYNVNLILRLLKAFLCEGICQISTPRLRKVARLMDLYIAEVAPDPCLRTSKFLALAMALPDSARDSYDGLYRAMDMYLEVQVHSGLSEEERVKICCALNYEKLSAEVCIHLSENKKFPSRSAVQALMSQKIKLKSLLRFANDTKVYGDSPSPCSLSGKGQKNEASDQIVLYAGKLDLSPDKEELKAHLQGMQWRVIELEKVCMKMQNQMTKILKSRVPSHSNARSLPRLCS</sequence>
<dbReference type="Proteomes" id="UP001141552">
    <property type="component" value="Unassembled WGS sequence"/>
</dbReference>
<dbReference type="PANTHER" id="PTHR32370">
    <property type="entry name" value="OS12G0117600 PROTEIN"/>
    <property type="match status" value="1"/>
</dbReference>
<evidence type="ECO:0000256" key="1">
    <source>
        <dbReference type="ARBA" id="ARBA00004906"/>
    </source>
</evidence>
<feature type="domain" description="BTB" evidence="4">
    <location>
        <begin position="6"/>
        <end position="70"/>
    </location>
</feature>
<evidence type="ECO:0000256" key="3">
    <source>
        <dbReference type="PROSITE-ProRule" id="PRU00982"/>
    </source>
</evidence>